<sequence>ILKCQGINLSRKGEICIIQVATRTGAVYLFDITTLGETAFSGGLKDVLESTPIIKLLYDCRNDADALRHIHGVQLSNVLDMQVLFMHHSGQRSGQLPGMAKALGQILSYEEHQVAKGLKAAGARMFAPEKGGKMKVWKLRPLPPLLVRYCSQDVQHLFSMWDAWDSLAHSELRQLSEERLRKRIEGPSSPESPWLVDFDLPPAAKRRKAAS</sequence>
<comment type="caution">
    <text evidence="2">The sequence shown here is derived from an EMBL/GenBank/DDBJ whole genome shotgun (WGS) entry which is preliminary data.</text>
</comment>
<reference evidence="2" key="1">
    <citation type="submission" date="2021-02" db="EMBL/GenBank/DDBJ databases">
        <authorList>
            <person name="Dougan E. K."/>
            <person name="Rhodes N."/>
            <person name="Thang M."/>
            <person name="Chan C."/>
        </authorList>
    </citation>
    <scope>NUCLEOTIDE SEQUENCE</scope>
</reference>
<dbReference type="PANTHER" id="PTHR43040">
    <property type="entry name" value="RIBONUCLEASE D"/>
    <property type="match status" value="1"/>
</dbReference>
<keyword evidence="3" id="KW-1185">Reference proteome</keyword>
<dbReference type="AlphaFoldDB" id="A0A812L2L8"/>
<dbReference type="InterPro" id="IPR036397">
    <property type="entry name" value="RNaseH_sf"/>
</dbReference>
<accession>A0A812L2L8</accession>
<dbReference type="Pfam" id="PF01612">
    <property type="entry name" value="DNA_pol_A_exo1"/>
    <property type="match status" value="1"/>
</dbReference>
<evidence type="ECO:0000313" key="2">
    <source>
        <dbReference type="EMBL" id="CAE7237916.1"/>
    </source>
</evidence>
<dbReference type="InterPro" id="IPR002562">
    <property type="entry name" value="3'-5'_exonuclease_dom"/>
</dbReference>
<evidence type="ECO:0000259" key="1">
    <source>
        <dbReference type="Pfam" id="PF01612"/>
    </source>
</evidence>
<organism evidence="2 3">
    <name type="scientific">Symbiodinium pilosum</name>
    <name type="common">Dinoflagellate</name>
    <dbReference type="NCBI Taxonomy" id="2952"/>
    <lineage>
        <taxon>Eukaryota</taxon>
        <taxon>Sar</taxon>
        <taxon>Alveolata</taxon>
        <taxon>Dinophyceae</taxon>
        <taxon>Suessiales</taxon>
        <taxon>Symbiodiniaceae</taxon>
        <taxon>Symbiodinium</taxon>
    </lineage>
</organism>
<dbReference type="GO" id="GO:0003676">
    <property type="term" value="F:nucleic acid binding"/>
    <property type="evidence" value="ECO:0007669"/>
    <property type="project" value="InterPro"/>
</dbReference>
<dbReference type="SUPFAM" id="SSF53098">
    <property type="entry name" value="Ribonuclease H-like"/>
    <property type="match status" value="1"/>
</dbReference>
<gene>
    <name evidence="2" type="primary">Exd1</name>
    <name evidence="2" type="ORF">SPIL2461_LOCUS3946</name>
</gene>
<dbReference type="OrthoDB" id="435798at2759"/>
<proteinExistence type="predicted"/>
<protein>
    <submittedName>
        <fullName evidence="2">Exd1 protein</fullName>
    </submittedName>
</protein>
<dbReference type="Gene3D" id="3.30.420.10">
    <property type="entry name" value="Ribonuclease H-like superfamily/Ribonuclease H"/>
    <property type="match status" value="1"/>
</dbReference>
<dbReference type="InterPro" id="IPR012337">
    <property type="entry name" value="RNaseH-like_sf"/>
</dbReference>
<dbReference type="GO" id="GO:0008408">
    <property type="term" value="F:3'-5' exonuclease activity"/>
    <property type="evidence" value="ECO:0007669"/>
    <property type="project" value="InterPro"/>
</dbReference>
<dbReference type="Proteomes" id="UP000649617">
    <property type="component" value="Unassembled WGS sequence"/>
</dbReference>
<name>A0A812L2L8_SYMPI</name>
<dbReference type="EMBL" id="CAJNIZ010005000">
    <property type="protein sequence ID" value="CAE7237916.1"/>
    <property type="molecule type" value="Genomic_DNA"/>
</dbReference>
<feature type="non-terminal residue" evidence="2">
    <location>
        <position position="211"/>
    </location>
</feature>
<feature type="domain" description="3'-5' exonuclease" evidence="1">
    <location>
        <begin position="10"/>
        <end position="162"/>
    </location>
</feature>
<dbReference type="GO" id="GO:0006139">
    <property type="term" value="P:nucleobase-containing compound metabolic process"/>
    <property type="evidence" value="ECO:0007669"/>
    <property type="project" value="InterPro"/>
</dbReference>
<evidence type="ECO:0000313" key="3">
    <source>
        <dbReference type="Proteomes" id="UP000649617"/>
    </source>
</evidence>
<dbReference type="PANTHER" id="PTHR43040:SF1">
    <property type="entry name" value="RIBONUCLEASE D"/>
    <property type="match status" value="1"/>
</dbReference>